<evidence type="ECO:0000256" key="1">
    <source>
        <dbReference type="SAM" id="Phobius"/>
    </source>
</evidence>
<comment type="caution">
    <text evidence="3">The sequence shown here is derived from an EMBL/GenBank/DDBJ whole genome shotgun (WGS) entry which is preliminary data.</text>
</comment>
<name>W4HIN7_9RHOB</name>
<dbReference type="Proteomes" id="UP000019063">
    <property type="component" value="Unassembled WGS sequence"/>
</dbReference>
<evidence type="ECO:0000313" key="3">
    <source>
        <dbReference type="EMBL" id="ETW12607.1"/>
    </source>
</evidence>
<keyword evidence="1" id="KW-0472">Membrane</keyword>
<sequence>MSGRASLRHRARAVLRDESGATLVEFAVAIVAVLLIFLGTVDFGRMLFHQVAAEKALHRAVRIAAVRPPACANVPEVHERPDAPGTGTLPSYGTSCSAGSGVCKNAGTQICTAAPGNATAEEVWALVRPTLPNTATISNLRFRYAFDPDLGFLGGPYVPNVTVELQDLNFTFVALLPQLTTLAVGADDAFAAGTVAFPALGASVPGEDLALGTDG</sequence>
<keyword evidence="1" id="KW-0812">Transmembrane</keyword>
<protein>
    <submittedName>
        <fullName evidence="3">Flp pilus assembly protein TadG</fullName>
    </submittedName>
</protein>
<evidence type="ECO:0000259" key="2">
    <source>
        <dbReference type="Pfam" id="PF07811"/>
    </source>
</evidence>
<dbReference type="EMBL" id="AQQW01000006">
    <property type="protein sequence ID" value="ETW12607.1"/>
    <property type="molecule type" value="Genomic_DNA"/>
</dbReference>
<keyword evidence="4" id="KW-1185">Reference proteome</keyword>
<dbReference type="STRING" id="1379903.ATO8_11334"/>
<organism evidence="3 4">
    <name type="scientific">Roseivivax marinus</name>
    <dbReference type="NCBI Taxonomy" id="1379903"/>
    <lineage>
        <taxon>Bacteria</taxon>
        <taxon>Pseudomonadati</taxon>
        <taxon>Pseudomonadota</taxon>
        <taxon>Alphaproteobacteria</taxon>
        <taxon>Rhodobacterales</taxon>
        <taxon>Roseobacteraceae</taxon>
        <taxon>Roseivivax</taxon>
    </lineage>
</organism>
<accession>W4HIN7</accession>
<dbReference type="Pfam" id="PF07811">
    <property type="entry name" value="TadE"/>
    <property type="match status" value="1"/>
</dbReference>
<keyword evidence="1" id="KW-1133">Transmembrane helix</keyword>
<dbReference type="RefSeq" id="WP_051487713.1">
    <property type="nucleotide sequence ID" value="NZ_AQQW01000006.1"/>
</dbReference>
<evidence type="ECO:0000313" key="4">
    <source>
        <dbReference type="Proteomes" id="UP000019063"/>
    </source>
</evidence>
<proteinExistence type="predicted"/>
<dbReference type="eggNOG" id="ENOG5031ZDC">
    <property type="taxonomic scope" value="Bacteria"/>
</dbReference>
<dbReference type="InterPro" id="IPR012495">
    <property type="entry name" value="TadE-like_dom"/>
</dbReference>
<reference evidence="3 4" key="1">
    <citation type="journal article" date="2014" name="Antonie Van Leeuwenhoek">
        <title>Roseivivax atlanticus sp. nov., isolated from surface seawater of the Atlantic Ocean.</title>
        <authorList>
            <person name="Li G."/>
            <person name="Lai Q."/>
            <person name="Liu X."/>
            <person name="Sun F."/>
            <person name="Shao Z."/>
        </authorList>
    </citation>
    <scope>NUCLEOTIDE SEQUENCE [LARGE SCALE GENOMIC DNA]</scope>
    <source>
        <strain evidence="3 4">22II-s10s</strain>
    </source>
</reference>
<feature type="domain" description="TadE-like" evidence="2">
    <location>
        <begin position="20"/>
        <end position="62"/>
    </location>
</feature>
<feature type="transmembrane region" description="Helical" evidence="1">
    <location>
        <begin position="21"/>
        <end position="41"/>
    </location>
</feature>
<dbReference type="AlphaFoldDB" id="W4HIN7"/>
<gene>
    <name evidence="3" type="ORF">ATO8_11334</name>
</gene>